<dbReference type="AlphaFoldDB" id="A0A514EBH4"/>
<evidence type="ECO:0008006" key="4">
    <source>
        <dbReference type="Google" id="ProtNLM"/>
    </source>
</evidence>
<feature type="chain" id="PRO_5022096662" description="Secreted protein" evidence="1">
    <location>
        <begin position="28"/>
        <end position="165"/>
    </location>
</feature>
<keyword evidence="1" id="KW-0732">Signal</keyword>
<proteinExistence type="predicted"/>
<dbReference type="RefSeq" id="WP_039005184.1">
    <property type="nucleotide sequence ID" value="NZ_CM003052.1"/>
</dbReference>
<evidence type="ECO:0000313" key="3">
    <source>
        <dbReference type="Proteomes" id="UP000319349"/>
    </source>
</evidence>
<reference evidence="2 3" key="1">
    <citation type="submission" date="2019-03" db="EMBL/GenBank/DDBJ databases">
        <title>Tal1 in Xanthomonas translucens pv. cerealis Contributes to Virulence in Bacterial Leaf Streak of Wheat.</title>
        <authorList>
            <person name="Shah S.M.A."/>
            <person name="Haq F."/>
            <person name="Ma W."/>
            <person name="Xu X."/>
            <person name="Wang S."/>
            <person name="Xu Z."/>
            <person name="Zou L."/>
            <person name="Zhu B."/>
            <person name="Chen G."/>
        </authorList>
    </citation>
    <scope>NUCLEOTIDE SEQUENCE [LARGE SCALE GENOMIC DNA]</scope>
    <source>
        <strain evidence="2 3">01</strain>
    </source>
</reference>
<organism evidence="2 3">
    <name type="scientific">Xanthomonas cerealis pv. cerealis</name>
    <dbReference type="NCBI Taxonomy" id="152263"/>
    <lineage>
        <taxon>Bacteria</taxon>
        <taxon>Pseudomonadati</taxon>
        <taxon>Pseudomonadota</taxon>
        <taxon>Gammaproteobacteria</taxon>
        <taxon>Lysobacterales</taxon>
        <taxon>Lysobacteraceae</taxon>
        <taxon>Xanthomonas</taxon>
        <taxon>Xanthomonas translucens group</taxon>
        <taxon>Xanthomonas cerealis</taxon>
    </lineage>
</organism>
<dbReference type="Proteomes" id="UP000319349">
    <property type="component" value="Chromosome"/>
</dbReference>
<name>A0A514EBH4_9XANT</name>
<feature type="signal peptide" evidence="1">
    <location>
        <begin position="1"/>
        <end position="27"/>
    </location>
</feature>
<keyword evidence="3" id="KW-1185">Reference proteome</keyword>
<evidence type="ECO:0000313" key="2">
    <source>
        <dbReference type="EMBL" id="QDI03123.1"/>
    </source>
</evidence>
<protein>
    <recommendedName>
        <fullName evidence="4">Secreted protein</fullName>
    </recommendedName>
</protein>
<accession>A0A514EBH4</accession>
<sequence length="165" mass="17199">MNAANARRLGGAALALALLGACSTARGPASVPTAIKVGQSWIVTRNSAAAEVLDTCSRDSPARQGGVLSGYWVPTIGQIAQLEARLPRLQPTIADPASADRQYVGILYRGKHAIYVNAFKPHHDDREVDPSVDAVRVCGGGSGFWGAVFNPDSGTFSEIAVNGAK</sequence>
<dbReference type="EMBL" id="CP038228">
    <property type="protein sequence ID" value="QDI03123.1"/>
    <property type="molecule type" value="Genomic_DNA"/>
</dbReference>
<evidence type="ECO:0000256" key="1">
    <source>
        <dbReference type="SAM" id="SignalP"/>
    </source>
</evidence>
<dbReference type="PROSITE" id="PS51257">
    <property type="entry name" value="PROKAR_LIPOPROTEIN"/>
    <property type="match status" value="1"/>
</dbReference>
<gene>
    <name evidence="2" type="ORF">E4A48_04925</name>
</gene>